<keyword evidence="1" id="KW-0812">Transmembrane</keyword>
<dbReference type="AlphaFoldDB" id="M0C7U3"/>
<keyword evidence="3" id="KW-1185">Reference proteome</keyword>
<feature type="transmembrane region" description="Helical" evidence="1">
    <location>
        <begin position="108"/>
        <end position="128"/>
    </location>
</feature>
<dbReference type="STRING" id="1227488.C477_08373"/>
<dbReference type="Pfam" id="PF25957">
    <property type="entry name" value="DUF7994"/>
    <property type="match status" value="1"/>
</dbReference>
<organism evidence="2 3">
    <name type="scientific">Haloterrigena salina JCM 13891</name>
    <dbReference type="NCBI Taxonomy" id="1227488"/>
    <lineage>
        <taxon>Archaea</taxon>
        <taxon>Methanobacteriati</taxon>
        <taxon>Methanobacteriota</taxon>
        <taxon>Stenosarchaea group</taxon>
        <taxon>Halobacteria</taxon>
        <taxon>Halobacteriales</taxon>
        <taxon>Natrialbaceae</taxon>
        <taxon>Haloterrigena</taxon>
    </lineage>
</organism>
<dbReference type="EMBL" id="AOIS01000030">
    <property type="protein sequence ID" value="ELZ19341.1"/>
    <property type="molecule type" value="Genomic_DNA"/>
</dbReference>
<protein>
    <submittedName>
        <fullName evidence="2">Uncharacterized protein</fullName>
    </submittedName>
</protein>
<feature type="transmembrane region" description="Helical" evidence="1">
    <location>
        <begin position="84"/>
        <end position="102"/>
    </location>
</feature>
<dbReference type="PATRIC" id="fig|1227488.3.peg.1650"/>
<evidence type="ECO:0000256" key="1">
    <source>
        <dbReference type="SAM" id="Phobius"/>
    </source>
</evidence>
<proteinExistence type="predicted"/>
<name>M0C7U3_9EURY</name>
<accession>M0C7U3</accession>
<evidence type="ECO:0000313" key="2">
    <source>
        <dbReference type="EMBL" id="ELZ19341.1"/>
    </source>
</evidence>
<comment type="caution">
    <text evidence="2">The sequence shown here is derived from an EMBL/GenBank/DDBJ whole genome shotgun (WGS) entry which is preliminary data.</text>
</comment>
<dbReference type="eggNOG" id="arCOG11149">
    <property type="taxonomic scope" value="Archaea"/>
</dbReference>
<dbReference type="Proteomes" id="UP000011657">
    <property type="component" value="Unassembled WGS sequence"/>
</dbReference>
<dbReference type="InterPro" id="IPR058307">
    <property type="entry name" value="DUF7994"/>
</dbReference>
<keyword evidence="1" id="KW-1133">Transmembrane helix</keyword>
<gene>
    <name evidence="2" type="ORF">C477_08373</name>
</gene>
<keyword evidence="1" id="KW-0472">Membrane</keyword>
<sequence>MTAAAESSPVNTRKAVLRRGLAGGGVATLLLAVSFVAALGIPTTPSMIAIVAWLVAVGCGMLAAGRRERVSLGSTTLEWPRVAAVAIALLAVGWAAISVASLHRGDGITGLGALEGVLTAGLVGYFAWFARECWVGGSVIEAETFVVD</sequence>
<evidence type="ECO:0000313" key="3">
    <source>
        <dbReference type="Proteomes" id="UP000011657"/>
    </source>
</evidence>
<feature type="transmembrane region" description="Helical" evidence="1">
    <location>
        <begin position="47"/>
        <end position="64"/>
    </location>
</feature>
<reference evidence="2 3" key="1">
    <citation type="journal article" date="2014" name="PLoS Genet.">
        <title>Phylogenetically driven sequencing of extremely halophilic archaea reveals strategies for static and dynamic osmo-response.</title>
        <authorList>
            <person name="Becker E.A."/>
            <person name="Seitzer P.M."/>
            <person name="Tritt A."/>
            <person name="Larsen D."/>
            <person name="Krusor M."/>
            <person name="Yao A.I."/>
            <person name="Wu D."/>
            <person name="Madern D."/>
            <person name="Eisen J.A."/>
            <person name="Darling A.E."/>
            <person name="Facciotti M.T."/>
        </authorList>
    </citation>
    <scope>NUCLEOTIDE SEQUENCE [LARGE SCALE GENOMIC DNA]</scope>
    <source>
        <strain evidence="2 3">JCM 13891</strain>
    </source>
</reference>
<feature type="transmembrane region" description="Helical" evidence="1">
    <location>
        <begin position="21"/>
        <end position="41"/>
    </location>
</feature>